<feature type="compositionally biased region" description="Basic and acidic residues" evidence="1">
    <location>
        <begin position="49"/>
        <end position="71"/>
    </location>
</feature>
<feature type="region of interest" description="Disordered" evidence="1">
    <location>
        <begin position="31"/>
        <end position="123"/>
    </location>
</feature>
<dbReference type="VEuPathDB" id="VectorBase:ASIC017891"/>
<dbReference type="AlphaFoldDB" id="A0A084WI22"/>
<reference evidence="2 4" key="1">
    <citation type="journal article" date="2014" name="BMC Genomics">
        <title>Genome sequence of Anopheles sinensis provides insight into genetics basis of mosquito competence for malaria parasites.</title>
        <authorList>
            <person name="Zhou D."/>
            <person name="Zhang D."/>
            <person name="Ding G."/>
            <person name="Shi L."/>
            <person name="Hou Q."/>
            <person name="Ye Y."/>
            <person name="Xu Y."/>
            <person name="Zhou H."/>
            <person name="Xiong C."/>
            <person name="Li S."/>
            <person name="Yu J."/>
            <person name="Hong S."/>
            <person name="Yu X."/>
            <person name="Zou P."/>
            <person name="Chen C."/>
            <person name="Chang X."/>
            <person name="Wang W."/>
            <person name="Lv Y."/>
            <person name="Sun Y."/>
            <person name="Ma L."/>
            <person name="Shen B."/>
            <person name="Zhu C."/>
        </authorList>
    </citation>
    <scope>NUCLEOTIDE SEQUENCE [LARGE SCALE GENOMIC DNA]</scope>
</reference>
<reference evidence="3" key="2">
    <citation type="submission" date="2020-05" db="UniProtKB">
        <authorList>
            <consortium name="EnsemblMetazoa"/>
        </authorList>
    </citation>
    <scope>IDENTIFICATION</scope>
</reference>
<evidence type="ECO:0000256" key="1">
    <source>
        <dbReference type="SAM" id="MobiDB-lite"/>
    </source>
</evidence>
<keyword evidence="4" id="KW-1185">Reference proteome</keyword>
<name>A0A084WI22_ANOSI</name>
<accession>A0A084WI22</accession>
<protein>
    <submittedName>
        <fullName evidence="2 3">GP63-like protein</fullName>
    </submittedName>
</protein>
<evidence type="ECO:0000313" key="2">
    <source>
        <dbReference type="EMBL" id="KFB49866.1"/>
    </source>
</evidence>
<dbReference type="EMBL" id="KE525347">
    <property type="protein sequence ID" value="KFB49866.1"/>
    <property type="molecule type" value="Genomic_DNA"/>
</dbReference>
<feature type="compositionally biased region" description="Basic and acidic residues" evidence="1">
    <location>
        <begin position="114"/>
        <end position="123"/>
    </location>
</feature>
<organism evidence="2">
    <name type="scientific">Anopheles sinensis</name>
    <name type="common">Mosquito</name>
    <dbReference type="NCBI Taxonomy" id="74873"/>
    <lineage>
        <taxon>Eukaryota</taxon>
        <taxon>Metazoa</taxon>
        <taxon>Ecdysozoa</taxon>
        <taxon>Arthropoda</taxon>
        <taxon>Hexapoda</taxon>
        <taxon>Insecta</taxon>
        <taxon>Pterygota</taxon>
        <taxon>Neoptera</taxon>
        <taxon>Endopterygota</taxon>
        <taxon>Diptera</taxon>
        <taxon>Nematocera</taxon>
        <taxon>Culicoidea</taxon>
        <taxon>Culicidae</taxon>
        <taxon>Anophelinae</taxon>
        <taxon>Anopheles</taxon>
    </lineage>
</organism>
<dbReference type="EMBL" id="ATLV01023903">
    <property type="status" value="NOT_ANNOTATED_CDS"/>
    <property type="molecule type" value="Genomic_DNA"/>
</dbReference>
<gene>
    <name evidence="2" type="ORF">ZHAS_00017891</name>
</gene>
<evidence type="ECO:0000313" key="4">
    <source>
        <dbReference type="Proteomes" id="UP000030765"/>
    </source>
</evidence>
<sequence length="123" mass="14066">MSANIDVPTSRDLDEKCSHLHRYESCRFLPNKGAPRVSAQQIKAQPRNWSREWHPNPKKQKELPPLEKDPPNDVPGGWERNGGNNGRDCAPKTDMRISSNNSAKRMGGTQLRRFWGEDDKTIM</sequence>
<dbReference type="Proteomes" id="UP000030765">
    <property type="component" value="Unassembled WGS sequence"/>
</dbReference>
<dbReference type="EnsemblMetazoa" id="ASIC017891-RA">
    <property type="protein sequence ID" value="ASIC017891-PA"/>
    <property type="gene ID" value="ASIC017891"/>
</dbReference>
<proteinExistence type="predicted"/>
<evidence type="ECO:0000313" key="3">
    <source>
        <dbReference type="EnsemblMetazoa" id="ASIC017891-PA"/>
    </source>
</evidence>
<dbReference type="EMBL" id="ATLV01023904">
    <property type="status" value="NOT_ANNOTATED_CDS"/>
    <property type="molecule type" value="Genomic_DNA"/>
</dbReference>